<comment type="caution">
    <text evidence="8">The sequence shown here is derived from an EMBL/GenBank/DDBJ whole genome shotgun (WGS) entry which is preliminary data.</text>
</comment>
<evidence type="ECO:0000313" key="9">
    <source>
        <dbReference type="Proteomes" id="UP000092600"/>
    </source>
</evidence>
<evidence type="ECO:0000256" key="3">
    <source>
        <dbReference type="ARBA" id="ARBA00022723"/>
    </source>
</evidence>
<dbReference type="Gene3D" id="1.10.600.10">
    <property type="entry name" value="Farnesyl Diphosphate Synthase"/>
    <property type="match status" value="3"/>
</dbReference>
<dbReference type="FunFam" id="1.50.10.130:FF:000003">
    <property type="entry name" value="Ent-cassa-12,15-diene synthase"/>
    <property type="match status" value="1"/>
</dbReference>
<evidence type="ECO:0000256" key="4">
    <source>
        <dbReference type="ARBA" id="ARBA00022842"/>
    </source>
</evidence>
<keyword evidence="5" id="KW-0456">Lyase</keyword>
<feature type="domain" description="Terpene synthase metal-binding" evidence="7">
    <location>
        <begin position="242"/>
        <end position="474"/>
    </location>
</feature>
<dbReference type="CDD" id="cd00684">
    <property type="entry name" value="Terpene_cyclase_plant_C1"/>
    <property type="match status" value="2"/>
</dbReference>
<reference evidence="8 9" key="1">
    <citation type="journal article" date="2016" name="DNA Res.">
        <title>The draft genome of MD-2 pineapple using hybrid error correction of long reads.</title>
        <authorList>
            <person name="Redwan R.M."/>
            <person name="Saidin A."/>
            <person name="Kumar S.V."/>
        </authorList>
    </citation>
    <scope>NUCLEOTIDE SEQUENCE [LARGE SCALE GENOMIC DNA]</scope>
    <source>
        <strain evidence="9">cv. MD2</strain>
        <tissue evidence="8">Leaf</tissue>
    </source>
</reference>
<keyword evidence="4" id="KW-0460">Magnesium</keyword>
<dbReference type="InterPro" id="IPR008930">
    <property type="entry name" value="Terpenoid_cyclase/PrenylTrfase"/>
</dbReference>
<dbReference type="GO" id="GO:0000287">
    <property type="term" value="F:magnesium ion binding"/>
    <property type="evidence" value="ECO:0007669"/>
    <property type="project" value="InterPro"/>
</dbReference>
<comment type="cofactor">
    <cofactor evidence="1">
        <name>Mg(2+)</name>
        <dbReference type="ChEBI" id="CHEBI:18420"/>
    </cofactor>
</comment>
<dbReference type="Gene3D" id="1.50.10.160">
    <property type="match status" value="2"/>
</dbReference>
<dbReference type="GO" id="GO:0016102">
    <property type="term" value="P:diterpenoid biosynthetic process"/>
    <property type="evidence" value="ECO:0007669"/>
    <property type="project" value="InterPro"/>
</dbReference>
<dbReference type="Gene3D" id="1.50.10.130">
    <property type="entry name" value="Terpene synthase, N-terminal domain"/>
    <property type="match status" value="2"/>
</dbReference>
<evidence type="ECO:0000256" key="5">
    <source>
        <dbReference type="ARBA" id="ARBA00023239"/>
    </source>
</evidence>
<name>A0A199UJ90_ANACO</name>
<dbReference type="PANTHER" id="PTHR31739">
    <property type="entry name" value="ENT-COPALYL DIPHOSPHATE SYNTHASE, CHLOROPLASTIC"/>
    <property type="match status" value="1"/>
</dbReference>
<comment type="similarity">
    <text evidence="2">Belongs to the terpene synthase family.</text>
</comment>
<dbReference type="SFLD" id="SFLDG01014">
    <property type="entry name" value="Terpene_Cyclase_Like_1_N-term"/>
    <property type="match status" value="2"/>
</dbReference>
<dbReference type="PANTHER" id="PTHR31739:SF3">
    <property type="entry name" value="ENT-KAUR-16-ENE SYNTHASE, CHLOROPLASTIC"/>
    <property type="match status" value="1"/>
</dbReference>
<proteinExistence type="inferred from homology"/>
<dbReference type="FunFam" id="1.50.10.130:FF:000002">
    <property type="entry name" value="Ent-copalyl diphosphate synthase, chloroplastic"/>
    <property type="match status" value="1"/>
</dbReference>
<accession>A0A199UJ90</accession>
<dbReference type="Pfam" id="PF03936">
    <property type="entry name" value="Terpene_synth_C"/>
    <property type="match status" value="2"/>
</dbReference>
<dbReference type="InterPro" id="IPR036965">
    <property type="entry name" value="Terpene_synth_N_sf"/>
</dbReference>
<evidence type="ECO:0000256" key="2">
    <source>
        <dbReference type="ARBA" id="ARBA00006333"/>
    </source>
</evidence>
<dbReference type="SUPFAM" id="SSF48576">
    <property type="entry name" value="Terpenoid synthases"/>
    <property type="match status" value="3"/>
</dbReference>
<sequence length="1391" mass="158616">KYQGKNGSLFNSPSTTAVALTHLYDVKALDYLHAVLRRFGSSVPTVYPFEIHTQLCMVDTLEKLGISRQFTCEIRTILDRIYRCWLESDEELSSDMATCAMAFRLLRMNGFDVSSDGLSRFAEAHNFHNSLQGHLKDMKTVLEFHKASQIKISDSEQVLDKLGSWSSSLLKEEISSNSKHSSPVISQEADYVLKFPFYANLERLEHKRNIEHFDLKISVVVSLYTGKNFSIFRAGQRKQVGSARICSDKLTYCYLSAAATLYSPELTDARISWAKNGVLTTVVDDFFDIGGSQEELKNLISLVEKWDGNHKKEFCSEHVEIVFSAIYSTINELGAKASAVQNRSVTGHLVEIWLSLMRSMMNEAEWLRNKTVPTIEQYMENGFVSFALGPIILPALYFVGPKLSEEAVADPECHEMFRLVSTCGRLLNDLQGYEREGKEGKLNSISLRLLHGGSSASIEEAKREIKRSVETSRRELLRLVLKEGTVIPRSCKDLFWNMCRILHLFYMNTDGFTSPKEMIFKFLELELKKQLEHLVREFHQCSRESEKRIREQLSKVEYSVSSYDTAWVAMVPSPGSPQTPCFPQCVGWMLQNQNSNGSWGLDHIHPSLMKDALSSTLACVLALKRWNVGEEHVRRGLRYIGSNLSCIMDENYQSPVGFNIIFPGMLERAIDLGLDIPIRQHAIQDILCLRDLELKRDSANNSEGRKAYMAYVSEGLGNLQDWNEVMKYQRKNGSLFNSPATTAVALTHRYDVKALDYLHAILRRFGSSVPTVYPFEMHTQLCMVDTLEKLGISRLFASEIKTILDRIYRCWLENDEELSSDMAACAMAFRLLRMNGYDVSSDRLSHLAEAHNFHNSVQGYLKDMKTVLEFHKASQIKISDCEQVLDKLGSWSSSFLKEEVSSNSKHSSRVISQEADYVLKFPFYANLERLEHKRNIEHFDVANYQILKTSYKSFWTSDDLLKLAVEDFSSCQSIYRKELQHLQSWVRENRLDQLGFARDKITYCYLSAAATLYSPELTDDRILWAKNCLFTAVIDDFFDIGGSIEELKNLISLVEKWDGNHEKEFCSEHVEIIFSAIHSTINELGTKASAVQNRSVTGHLVEIWLSMMRSMMNEAEWLKNKTVPTTEKYMENGIVSLALGPTVLSLLYIVGPKLSEEAIADPEYHELFRLVSTCGRLLNDVQGYEREREEGKLNSISLRVLHSGSSVSVEEAQRELKRSVETSRRELLRLVLKEGSVIPRSCKDLFWKMCRILHLFYMNTDGFTSPKEMVTAVNAREGNEGKLNSISLRVLHGSPSTSIEDAVREVRRSDETCREELLRPVLKEGGAIPRPCKDPFWNMCRILHLCYMNTDGYRCPNEMADAVNAVIREPLKISHLFSAMPSEKYESITGT</sequence>
<protein>
    <submittedName>
        <fullName evidence="8">Ent-kaur-16-ene synthase, chloroplastic</fullName>
    </submittedName>
</protein>
<dbReference type="InterPro" id="IPR050148">
    <property type="entry name" value="Terpene_synthase-like"/>
</dbReference>
<dbReference type="InterPro" id="IPR005630">
    <property type="entry name" value="Terpene_synthase_metal-bd"/>
</dbReference>
<dbReference type="Proteomes" id="UP000092600">
    <property type="component" value="Unassembled WGS sequence"/>
</dbReference>
<organism evidence="8 9">
    <name type="scientific">Ananas comosus</name>
    <name type="common">Pineapple</name>
    <name type="synonym">Ananas ananas</name>
    <dbReference type="NCBI Taxonomy" id="4615"/>
    <lineage>
        <taxon>Eukaryota</taxon>
        <taxon>Viridiplantae</taxon>
        <taxon>Streptophyta</taxon>
        <taxon>Embryophyta</taxon>
        <taxon>Tracheophyta</taxon>
        <taxon>Spermatophyta</taxon>
        <taxon>Magnoliopsida</taxon>
        <taxon>Liliopsida</taxon>
        <taxon>Poales</taxon>
        <taxon>Bromeliaceae</taxon>
        <taxon>Bromelioideae</taxon>
        <taxon>Ananas</taxon>
    </lineage>
</organism>
<dbReference type="Pfam" id="PF01397">
    <property type="entry name" value="Terpene_synth"/>
    <property type="match status" value="2"/>
</dbReference>
<dbReference type="STRING" id="4615.A0A199UJ90"/>
<dbReference type="GO" id="GO:0010333">
    <property type="term" value="F:terpene synthase activity"/>
    <property type="evidence" value="ECO:0007669"/>
    <property type="project" value="InterPro"/>
</dbReference>
<feature type="domain" description="Terpene synthase N-terminal" evidence="6">
    <location>
        <begin position="3"/>
        <end position="191"/>
    </location>
</feature>
<feature type="domain" description="Terpene synthase N-terminal" evidence="6">
    <location>
        <begin position="721"/>
        <end position="916"/>
    </location>
</feature>
<feature type="non-terminal residue" evidence="8">
    <location>
        <position position="1"/>
    </location>
</feature>
<feature type="domain" description="Terpene synthase metal-binding" evidence="7">
    <location>
        <begin position="989"/>
        <end position="1225"/>
    </location>
</feature>
<dbReference type="FunFam" id="1.10.600.10:FF:000005">
    <property type="entry name" value="Ent-kaur-16-ene synthase, chloroplastic"/>
    <property type="match status" value="2"/>
</dbReference>
<evidence type="ECO:0000259" key="7">
    <source>
        <dbReference type="Pfam" id="PF03936"/>
    </source>
</evidence>
<dbReference type="SUPFAM" id="SSF48239">
    <property type="entry name" value="Terpenoid cyclases/Protein prenyltransferases"/>
    <property type="match status" value="3"/>
</dbReference>
<dbReference type="InterPro" id="IPR044814">
    <property type="entry name" value="Terpene_cyclase_plant_C1"/>
</dbReference>
<evidence type="ECO:0000313" key="8">
    <source>
        <dbReference type="EMBL" id="OAY64804.1"/>
    </source>
</evidence>
<keyword evidence="3" id="KW-0479">Metal-binding</keyword>
<dbReference type="InterPro" id="IPR001906">
    <property type="entry name" value="Terpene_synth_N"/>
</dbReference>
<feature type="non-terminal residue" evidence="8">
    <location>
        <position position="1391"/>
    </location>
</feature>
<gene>
    <name evidence="8" type="ORF">ACMD2_12271</name>
</gene>
<evidence type="ECO:0000259" key="6">
    <source>
        <dbReference type="Pfam" id="PF01397"/>
    </source>
</evidence>
<dbReference type="FunFam" id="1.50.10.160:FF:000002">
    <property type="entry name" value="cis-abienol synthase, chloroplastic"/>
    <property type="match status" value="1"/>
</dbReference>
<dbReference type="InterPro" id="IPR008949">
    <property type="entry name" value="Isoprenoid_synthase_dom_sf"/>
</dbReference>
<evidence type="ECO:0000256" key="1">
    <source>
        <dbReference type="ARBA" id="ARBA00001946"/>
    </source>
</evidence>
<dbReference type="EMBL" id="LSRQ01007609">
    <property type="protein sequence ID" value="OAY64804.1"/>
    <property type="molecule type" value="Genomic_DNA"/>
</dbReference>